<dbReference type="InterPro" id="IPR023408">
    <property type="entry name" value="MscS_beta-dom_sf"/>
</dbReference>
<evidence type="ECO:0000313" key="10">
    <source>
        <dbReference type="EMBL" id="EHB91795.1"/>
    </source>
</evidence>
<evidence type="ECO:0000256" key="3">
    <source>
        <dbReference type="ARBA" id="ARBA00022475"/>
    </source>
</evidence>
<feature type="domain" description="Mechanosensitive ion channel MscS C-terminal" evidence="9">
    <location>
        <begin position="207"/>
        <end position="289"/>
    </location>
</feature>
<evidence type="ECO:0000259" key="9">
    <source>
        <dbReference type="Pfam" id="PF21082"/>
    </source>
</evidence>
<keyword evidence="5 7" id="KW-1133">Transmembrane helix</keyword>
<dbReference type="HOGENOM" id="CLU_037945_1_1_10"/>
<dbReference type="Proteomes" id="UP000006008">
    <property type="component" value="Unassembled WGS sequence"/>
</dbReference>
<dbReference type="OrthoDB" id="9809206at2"/>
<evidence type="ECO:0008006" key="12">
    <source>
        <dbReference type="Google" id="ProtNLM"/>
    </source>
</evidence>
<name>G5HB29_9BACT</name>
<sequence length="308" mass="34181">MLLPLLLSAAKNAADTTHKIDFAQKLESFSDMSLRQMVEHVTGGVISIAIKICIAVAVYFIGRWLIRYIRRIMGRMMERRQVDPSLRTFLQNLVKIALTFFLITVIIGILGIDTTSFVALFASAGLAIGMALSGTLQNFAGGVMVLLFKPYRVGDFIEAQGQSGTVKEIQLFNTVLNTADNKTILVPNGSLSTGIINNYSREARRRVDWTFGIGYGDDYDFAKATLAELLDADSRVMKDPAYFIALQSLGDSSVNIVVRAWVSTADYWSVYFDLNEKVYKVFTQKGINIPFPQMDVHLIPSPAPEKEA</sequence>
<dbReference type="GeneID" id="92815129"/>
<dbReference type="PANTHER" id="PTHR30221:SF1">
    <property type="entry name" value="SMALL-CONDUCTANCE MECHANOSENSITIVE CHANNEL"/>
    <property type="match status" value="1"/>
</dbReference>
<dbReference type="Pfam" id="PF00924">
    <property type="entry name" value="MS_channel_2nd"/>
    <property type="match status" value="1"/>
</dbReference>
<comment type="caution">
    <text evidence="10">The sequence shown here is derived from an EMBL/GenBank/DDBJ whole genome shotgun (WGS) entry which is preliminary data.</text>
</comment>
<reference evidence="10 11" key="1">
    <citation type="submission" date="2011-08" db="EMBL/GenBank/DDBJ databases">
        <title>The Genome Sequence of Alistipes indistinctus YIT 12060.</title>
        <authorList>
            <consortium name="The Broad Institute Genome Sequencing Platform"/>
            <person name="Earl A."/>
            <person name="Ward D."/>
            <person name="Feldgarden M."/>
            <person name="Gevers D."/>
            <person name="Morotomi M."/>
            <person name="Young S.K."/>
            <person name="Zeng Q."/>
            <person name="Gargeya S."/>
            <person name="Fitzgerald M."/>
            <person name="Haas B."/>
            <person name="Abouelleil A."/>
            <person name="Alvarado L."/>
            <person name="Arachchi H.M."/>
            <person name="Berlin A."/>
            <person name="Brown A."/>
            <person name="Chapman S.B."/>
            <person name="Chen Z."/>
            <person name="Dunbar C."/>
            <person name="Freedman E."/>
            <person name="Gearin G."/>
            <person name="Gellesch M."/>
            <person name="Goldberg J."/>
            <person name="Griggs A."/>
            <person name="Gujja S."/>
            <person name="Heiman D."/>
            <person name="Howarth C."/>
            <person name="Larson L."/>
            <person name="Lui A."/>
            <person name="MacDonald P.J.P."/>
            <person name="Montmayeur A."/>
            <person name="Murphy C."/>
            <person name="Neiman D."/>
            <person name="Pearson M."/>
            <person name="Priest M."/>
            <person name="Roberts A."/>
            <person name="Saif S."/>
            <person name="Shea T."/>
            <person name="Shenoy N."/>
            <person name="Sisk P."/>
            <person name="Stolte C."/>
            <person name="Sykes S."/>
            <person name="Wortman J."/>
            <person name="Nusbaum C."/>
            <person name="Birren B."/>
        </authorList>
    </citation>
    <scope>NUCLEOTIDE SEQUENCE [LARGE SCALE GENOMIC DNA]</scope>
    <source>
        <strain evidence="10 11">YIT 12060</strain>
    </source>
</reference>
<keyword evidence="6 7" id="KW-0472">Membrane</keyword>
<dbReference type="PANTHER" id="PTHR30221">
    <property type="entry name" value="SMALL-CONDUCTANCE MECHANOSENSITIVE CHANNEL"/>
    <property type="match status" value="1"/>
</dbReference>
<feature type="transmembrane region" description="Helical" evidence="7">
    <location>
        <begin position="37"/>
        <end position="66"/>
    </location>
</feature>
<organism evidence="10 11">
    <name type="scientific">Alistipes indistinctus YIT 12060</name>
    <dbReference type="NCBI Taxonomy" id="742725"/>
    <lineage>
        <taxon>Bacteria</taxon>
        <taxon>Pseudomonadati</taxon>
        <taxon>Bacteroidota</taxon>
        <taxon>Bacteroidia</taxon>
        <taxon>Bacteroidales</taxon>
        <taxon>Rikenellaceae</taxon>
        <taxon>Alistipes</taxon>
    </lineage>
</organism>
<dbReference type="AlphaFoldDB" id="G5HB29"/>
<protein>
    <recommendedName>
        <fullName evidence="12">Small-conductance mechanosensitive channel</fullName>
    </recommendedName>
</protein>
<evidence type="ECO:0000256" key="2">
    <source>
        <dbReference type="ARBA" id="ARBA00008017"/>
    </source>
</evidence>
<dbReference type="PROSITE" id="PS01246">
    <property type="entry name" value="UPF0003"/>
    <property type="match status" value="1"/>
</dbReference>
<evidence type="ECO:0000256" key="1">
    <source>
        <dbReference type="ARBA" id="ARBA00004651"/>
    </source>
</evidence>
<dbReference type="RefSeq" id="WP_009134650.1">
    <property type="nucleotide sequence ID" value="NZ_CP102250.1"/>
</dbReference>
<dbReference type="eggNOG" id="COG3264">
    <property type="taxonomic scope" value="Bacteria"/>
</dbReference>
<dbReference type="PATRIC" id="fig|742725.3.peg.1940"/>
<evidence type="ECO:0000259" key="8">
    <source>
        <dbReference type="Pfam" id="PF00924"/>
    </source>
</evidence>
<gene>
    <name evidence="10" type="ORF">HMPREF9450_01844</name>
</gene>
<dbReference type="STRING" id="742725.HMPREF9450_01844"/>
<dbReference type="InterPro" id="IPR011066">
    <property type="entry name" value="MscS_channel_C_sf"/>
</dbReference>
<keyword evidence="11" id="KW-1185">Reference proteome</keyword>
<dbReference type="InterPro" id="IPR045275">
    <property type="entry name" value="MscS_archaea/bacteria_type"/>
</dbReference>
<dbReference type="Pfam" id="PF21082">
    <property type="entry name" value="MS_channel_3rd"/>
    <property type="match status" value="1"/>
</dbReference>
<dbReference type="Gene3D" id="1.10.287.1260">
    <property type="match status" value="1"/>
</dbReference>
<dbReference type="SUPFAM" id="SSF82689">
    <property type="entry name" value="Mechanosensitive channel protein MscS (YggB), C-terminal domain"/>
    <property type="match status" value="1"/>
</dbReference>
<dbReference type="Pfam" id="PF05552">
    <property type="entry name" value="MS_channel_1st_1"/>
    <property type="match status" value="1"/>
</dbReference>
<dbReference type="InterPro" id="IPR011014">
    <property type="entry name" value="MscS_channel_TM-2"/>
</dbReference>
<dbReference type="SUPFAM" id="SSF82861">
    <property type="entry name" value="Mechanosensitive channel protein MscS (YggB), transmembrane region"/>
    <property type="match status" value="1"/>
</dbReference>
<dbReference type="InterPro" id="IPR010920">
    <property type="entry name" value="LSM_dom_sf"/>
</dbReference>
<dbReference type="InterPro" id="IPR049278">
    <property type="entry name" value="MS_channel_C"/>
</dbReference>
<dbReference type="InterPro" id="IPR006685">
    <property type="entry name" value="MscS_channel_2nd"/>
</dbReference>
<dbReference type="GO" id="GO:0005886">
    <property type="term" value="C:plasma membrane"/>
    <property type="evidence" value="ECO:0007669"/>
    <property type="project" value="UniProtKB-SubCell"/>
</dbReference>
<feature type="transmembrane region" description="Helical" evidence="7">
    <location>
        <begin position="118"/>
        <end position="148"/>
    </location>
</feature>
<feature type="transmembrane region" description="Helical" evidence="7">
    <location>
        <begin position="86"/>
        <end position="112"/>
    </location>
</feature>
<dbReference type="EMBL" id="ADLD01000013">
    <property type="protein sequence ID" value="EHB91795.1"/>
    <property type="molecule type" value="Genomic_DNA"/>
</dbReference>
<evidence type="ECO:0000256" key="6">
    <source>
        <dbReference type="ARBA" id="ARBA00023136"/>
    </source>
</evidence>
<evidence type="ECO:0000256" key="7">
    <source>
        <dbReference type="SAM" id="Phobius"/>
    </source>
</evidence>
<comment type="subcellular location">
    <subcellularLocation>
        <location evidence="1">Cell membrane</location>
        <topology evidence="1">Multi-pass membrane protein</topology>
    </subcellularLocation>
</comment>
<keyword evidence="4 7" id="KW-0812">Transmembrane</keyword>
<evidence type="ECO:0000256" key="5">
    <source>
        <dbReference type="ARBA" id="ARBA00022989"/>
    </source>
</evidence>
<dbReference type="Gene3D" id="2.30.30.60">
    <property type="match status" value="1"/>
</dbReference>
<dbReference type="Gene3D" id="3.30.70.100">
    <property type="match status" value="1"/>
</dbReference>
<accession>G5HB29</accession>
<dbReference type="InterPro" id="IPR008910">
    <property type="entry name" value="MSC_TM_helix"/>
</dbReference>
<evidence type="ECO:0000256" key="4">
    <source>
        <dbReference type="ARBA" id="ARBA00022692"/>
    </source>
</evidence>
<evidence type="ECO:0000313" key="11">
    <source>
        <dbReference type="Proteomes" id="UP000006008"/>
    </source>
</evidence>
<dbReference type="SUPFAM" id="SSF50182">
    <property type="entry name" value="Sm-like ribonucleoproteins"/>
    <property type="match status" value="1"/>
</dbReference>
<keyword evidence="3" id="KW-1003">Cell membrane</keyword>
<dbReference type="GO" id="GO:0008381">
    <property type="term" value="F:mechanosensitive monoatomic ion channel activity"/>
    <property type="evidence" value="ECO:0007669"/>
    <property type="project" value="InterPro"/>
</dbReference>
<proteinExistence type="inferred from homology"/>
<dbReference type="InterPro" id="IPR006686">
    <property type="entry name" value="MscS_channel_CS"/>
</dbReference>
<feature type="domain" description="Mechanosensitive ion channel MscS" evidence="8">
    <location>
        <begin position="135"/>
        <end position="201"/>
    </location>
</feature>
<comment type="similarity">
    <text evidence="2">Belongs to the MscS (TC 1.A.23) family.</text>
</comment>